<dbReference type="PANTHER" id="PTHR43333:SF1">
    <property type="entry name" value="D-ISOMER SPECIFIC 2-HYDROXYACID DEHYDROGENASE NAD-BINDING DOMAIN-CONTAINING PROTEIN"/>
    <property type="match status" value="1"/>
</dbReference>
<evidence type="ECO:0000256" key="2">
    <source>
        <dbReference type="ARBA" id="ARBA00023027"/>
    </source>
</evidence>
<accession>A0ABR3Z619</accession>
<comment type="caution">
    <text evidence="4">The sequence shown here is derived from an EMBL/GenBank/DDBJ whole genome shotgun (WGS) entry which is preliminary data.</text>
</comment>
<dbReference type="SUPFAM" id="SSF51735">
    <property type="entry name" value="NAD(P)-binding Rossmann-fold domains"/>
    <property type="match status" value="1"/>
</dbReference>
<dbReference type="InterPro" id="IPR006140">
    <property type="entry name" value="D-isomer_DH_NAD-bd"/>
</dbReference>
<evidence type="ECO:0000313" key="5">
    <source>
        <dbReference type="Proteomes" id="UP001583186"/>
    </source>
</evidence>
<dbReference type="Pfam" id="PF02826">
    <property type="entry name" value="2-Hacid_dh_C"/>
    <property type="match status" value="2"/>
</dbReference>
<evidence type="ECO:0000259" key="3">
    <source>
        <dbReference type="Pfam" id="PF02826"/>
    </source>
</evidence>
<evidence type="ECO:0000313" key="4">
    <source>
        <dbReference type="EMBL" id="KAL1895258.1"/>
    </source>
</evidence>
<gene>
    <name evidence="4" type="ORF">Sste5346_005405</name>
</gene>
<evidence type="ECO:0000256" key="1">
    <source>
        <dbReference type="ARBA" id="ARBA00023002"/>
    </source>
</evidence>
<sequence length="352" mass="38733">MANSTPPQEVLLITIPFDAYPESYARLKELQPNLEVIHYNAGAGDEDKIPANVWARTTVHLTHSLFASDKKQCPNLKWVYLYSGGINQALHAPLLQDRLIHWTRNSGVHAPQIAEWVVGTLLAHYRQLPRLLKWQAEGVWRASEYKTRGDLLGKTVAFLGYGAIARHTARILSACGMRVVAYTLHAKTTPSERVSTTFTPANTGDPAGALPEAWYHGGLDAFLDAVKGTVDVLVVALPSTDKTRGALGAAQFEKLKDCYLINVARGDIIKTDELVTALNDGTLLGAALDVTDPEPLPQGHALWTARNAIVTPHISGVSDEYMPRTVEILDENLKRLHDGRPLINQIQREDGY</sequence>
<organism evidence="4 5">
    <name type="scientific">Sporothrix stenoceras</name>
    <dbReference type="NCBI Taxonomy" id="5173"/>
    <lineage>
        <taxon>Eukaryota</taxon>
        <taxon>Fungi</taxon>
        <taxon>Dikarya</taxon>
        <taxon>Ascomycota</taxon>
        <taxon>Pezizomycotina</taxon>
        <taxon>Sordariomycetes</taxon>
        <taxon>Sordariomycetidae</taxon>
        <taxon>Ophiostomatales</taxon>
        <taxon>Ophiostomataceae</taxon>
        <taxon>Sporothrix</taxon>
    </lineage>
</organism>
<dbReference type="InterPro" id="IPR036291">
    <property type="entry name" value="NAD(P)-bd_dom_sf"/>
</dbReference>
<keyword evidence="1" id="KW-0560">Oxidoreductase</keyword>
<protein>
    <recommendedName>
        <fullName evidence="3">D-isomer specific 2-hydroxyacid dehydrogenase NAD-binding domain-containing protein</fullName>
    </recommendedName>
</protein>
<keyword evidence="2" id="KW-0520">NAD</keyword>
<feature type="domain" description="D-isomer specific 2-hydroxyacid dehydrogenase NAD-binding" evidence="3">
    <location>
        <begin position="223"/>
        <end position="315"/>
    </location>
</feature>
<dbReference type="Gene3D" id="3.40.50.720">
    <property type="entry name" value="NAD(P)-binding Rossmann-like Domain"/>
    <property type="match status" value="2"/>
</dbReference>
<dbReference type="EMBL" id="JAWCUI010000028">
    <property type="protein sequence ID" value="KAL1895258.1"/>
    <property type="molecule type" value="Genomic_DNA"/>
</dbReference>
<proteinExistence type="predicted"/>
<name>A0ABR3Z619_9PEZI</name>
<dbReference type="SUPFAM" id="SSF52283">
    <property type="entry name" value="Formate/glycerate dehydrogenase catalytic domain-like"/>
    <property type="match status" value="1"/>
</dbReference>
<dbReference type="PANTHER" id="PTHR43333">
    <property type="entry name" value="2-HACID_DH_C DOMAIN-CONTAINING PROTEIN"/>
    <property type="match status" value="1"/>
</dbReference>
<keyword evidence="5" id="KW-1185">Reference proteome</keyword>
<feature type="domain" description="D-isomer specific 2-hydroxyacid dehydrogenase NAD-binding" evidence="3">
    <location>
        <begin position="119"/>
        <end position="190"/>
    </location>
</feature>
<dbReference type="Proteomes" id="UP001583186">
    <property type="component" value="Unassembled WGS sequence"/>
</dbReference>
<reference evidence="4 5" key="1">
    <citation type="journal article" date="2024" name="IMA Fungus">
        <title>IMA Genome - F19 : A genome assembly and annotation guide to empower mycologists, including annotated draft genome sequences of Ceratocystis pirilliformis, Diaporthe australafricana, Fusarium ophioides, Paecilomyces lecythidis, and Sporothrix stenoceras.</title>
        <authorList>
            <person name="Aylward J."/>
            <person name="Wilson A.M."/>
            <person name="Visagie C.M."/>
            <person name="Spraker J."/>
            <person name="Barnes I."/>
            <person name="Buitendag C."/>
            <person name="Ceriani C."/>
            <person name="Del Mar Angel L."/>
            <person name="du Plessis D."/>
            <person name="Fuchs T."/>
            <person name="Gasser K."/>
            <person name="Kramer D."/>
            <person name="Li W."/>
            <person name="Munsamy K."/>
            <person name="Piso A."/>
            <person name="Price J.L."/>
            <person name="Sonnekus B."/>
            <person name="Thomas C."/>
            <person name="van der Nest A."/>
            <person name="van Dijk A."/>
            <person name="van Heerden A."/>
            <person name="van Vuuren N."/>
            <person name="Yilmaz N."/>
            <person name="Duong T.A."/>
            <person name="van der Merwe N.A."/>
            <person name="Wingfield M.J."/>
            <person name="Wingfield B.D."/>
        </authorList>
    </citation>
    <scope>NUCLEOTIDE SEQUENCE [LARGE SCALE GENOMIC DNA]</scope>
    <source>
        <strain evidence="4 5">CMW 5346</strain>
    </source>
</reference>